<feature type="compositionally biased region" description="Basic residues" evidence="1">
    <location>
        <begin position="154"/>
        <end position="163"/>
    </location>
</feature>
<feature type="region of interest" description="Disordered" evidence="1">
    <location>
        <begin position="193"/>
        <end position="212"/>
    </location>
</feature>
<feature type="compositionally biased region" description="Basic and acidic residues" evidence="1">
    <location>
        <begin position="129"/>
        <end position="141"/>
    </location>
</feature>
<evidence type="ECO:0000256" key="1">
    <source>
        <dbReference type="SAM" id="MobiDB-lite"/>
    </source>
</evidence>
<dbReference type="Pfam" id="PF20778">
    <property type="entry name" value="SLS1_C"/>
    <property type="match status" value="1"/>
</dbReference>
<reference evidence="4" key="1">
    <citation type="journal article" date="2021" name="Nat. Commun.">
        <title>Genetic determinants of endophytism in the Arabidopsis root mycobiome.</title>
        <authorList>
            <person name="Mesny F."/>
            <person name="Miyauchi S."/>
            <person name="Thiergart T."/>
            <person name="Pickel B."/>
            <person name="Atanasova L."/>
            <person name="Karlsson M."/>
            <person name="Huettel B."/>
            <person name="Barry K.W."/>
            <person name="Haridas S."/>
            <person name="Chen C."/>
            <person name="Bauer D."/>
            <person name="Andreopoulos W."/>
            <person name="Pangilinan J."/>
            <person name="LaButti K."/>
            <person name="Riley R."/>
            <person name="Lipzen A."/>
            <person name="Clum A."/>
            <person name="Drula E."/>
            <person name="Henrissat B."/>
            <person name="Kohler A."/>
            <person name="Grigoriev I.V."/>
            <person name="Martin F.M."/>
            <person name="Hacquard S."/>
        </authorList>
    </citation>
    <scope>NUCLEOTIDE SEQUENCE</scope>
    <source>
        <strain evidence="4">MPI-CAGE-AT-0016</strain>
    </source>
</reference>
<accession>A0A8K0TI39</accession>
<feature type="domain" description="SLS1 N-terminal" evidence="2">
    <location>
        <begin position="225"/>
        <end position="334"/>
    </location>
</feature>
<dbReference type="InterPro" id="IPR048400">
    <property type="entry name" value="SLS1_N"/>
</dbReference>
<evidence type="ECO:0000259" key="2">
    <source>
        <dbReference type="Pfam" id="PF20776"/>
    </source>
</evidence>
<evidence type="ECO:0008006" key="6">
    <source>
        <dbReference type="Google" id="ProtNLM"/>
    </source>
</evidence>
<feature type="domain" description="SLS1 C-terminal" evidence="3">
    <location>
        <begin position="518"/>
        <end position="846"/>
    </location>
</feature>
<evidence type="ECO:0000259" key="3">
    <source>
        <dbReference type="Pfam" id="PF20778"/>
    </source>
</evidence>
<feature type="region of interest" description="Disordered" evidence="1">
    <location>
        <begin position="82"/>
        <end position="167"/>
    </location>
</feature>
<feature type="compositionally biased region" description="Low complexity" evidence="1">
    <location>
        <begin position="202"/>
        <end position="212"/>
    </location>
</feature>
<sequence>MAYVATEYHDIWGTVHLCLIPFPMTSRLAQAGRVCLRCQLRLLSGPRPGCGVPQLRPPLTTHHRSIRPYSDNATWERLMKATEAKGREDIDERDRMRRTREPTDYDEPTSEHPTKPQPSTDKSAKTPHHARDGRAQSERTPEASQEQPPAGQKPRGRRGRIGTRHVVLQPESINIDMLGQRAHTIVMRDDLLAKPPRKIEESPAPDADSESAAAEIQAFLEAAEGEPSPEEAHENIEELRPDAGLIQGAEFWDLHHQLCEGFTNRQLTDYITKERKKQKGAKRPLAAGASRPRLPWMTTNYSIRPVQKLEVTADMNPKARKTLQLMMEQWHLDIWERVEGLSMTDVTVKNPAVAIVLGAGEERNERLAALRAEYLQAGESLTYVPGTKLLSIVGRRTIIETIINEVDRITNNIGEEPIALVAPEVASDKERLPAVEAVLDQLCRLTNAAYVVEGGSRRSAKARIMWVKNSLPDEEDKLEKMGHTIWRLLYTAHAKPESTVVVPRAVGGRLDLDTRHEEKLPWMDRQKSWARWVLPVHREGEDAARPLEADASSVPALASSETKALFVEEKLWTPPKTSISTTFGHVLFEAPQGQPTADEVLASISSDKPAAHTLTSVVPPPSGLAPLDALLSEDSSTTTIVLRFAAGPDHTTTPLFTVDEGVVALNPAAEARFTIELRLDVPETIPEDGILTWDSSPRISARAIFETTQSNVVLPDRPVDLRVTRQASSTLRDPESIPALRNFIDASNLDISTGSLRAPATLTIPSASLPLPSSENPKSSTTLQFLGLEVRRAAQFPYQGHNLAYSSIEAGLHGGRRAELSLTMAPGADEADESVRRQRYLDLAVSLADSKLVRWGDGPQAVETEEVEYIEDDFEAEPENSELAGFEAAEKTASPDTEPRQ</sequence>
<evidence type="ECO:0000313" key="5">
    <source>
        <dbReference type="Proteomes" id="UP000813385"/>
    </source>
</evidence>
<dbReference type="Pfam" id="PF20776">
    <property type="entry name" value="SLS1_N"/>
    <property type="match status" value="1"/>
</dbReference>
<dbReference type="AlphaFoldDB" id="A0A8K0TI39"/>
<dbReference type="InterPro" id="IPR048401">
    <property type="entry name" value="SLS1_C"/>
</dbReference>
<keyword evidence="5" id="KW-1185">Reference proteome</keyword>
<name>A0A8K0TI39_9PEZI</name>
<proteinExistence type="predicted"/>
<dbReference type="OrthoDB" id="5392646at2759"/>
<organism evidence="4 5">
    <name type="scientific">Plectosphaerella cucumerina</name>
    <dbReference type="NCBI Taxonomy" id="40658"/>
    <lineage>
        <taxon>Eukaryota</taxon>
        <taxon>Fungi</taxon>
        <taxon>Dikarya</taxon>
        <taxon>Ascomycota</taxon>
        <taxon>Pezizomycotina</taxon>
        <taxon>Sordariomycetes</taxon>
        <taxon>Hypocreomycetidae</taxon>
        <taxon>Glomerellales</taxon>
        <taxon>Plectosphaerellaceae</taxon>
        <taxon>Plectosphaerella</taxon>
    </lineage>
</organism>
<feature type="compositionally biased region" description="Basic and acidic residues" evidence="1">
    <location>
        <begin position="82"/>
        <end position="114"/>
    </location>
</feature>
<dbReference type="Proteomes" id="UP000813385">
    <property type="component" value="Unassembled WGS sequence"/>
</dbReference>
<dbReference type="EMBL" id="JAGPXD010000004">
    <property type="protein sequence ID" value="KAH7358965.1"/>
    <property type="molecule type" value="Genomic_DNA"/>
</dbReference>
<gene>
    <name evidence="4" type="ORF">B0T11DRAFT_285480</name>
</gene>
<feature type="region of interest" description="Disordered" evidence="1">
    <location>
        <begin position="876"/>
        <end position="901"/>
    </location>
</feature>
<evidence type="ECO:0000313" key="4">
    <source>
        <dbReference type="EMBL" id="KAH7358965.1"/>
    </source>
</evidence>
<comment type="caution">
    <text evidence="4">The sequence shown here is derived from an EMBL/GenBank/DDBJ whole genome shotgun (WGS) entry which is preliminary data.</text>
</comment>
<protein>
    <recommendedName>
        <fullName evidence="6">Mitochondrial inner-membrane-bound regulator-domain-containing protein</fullName>
    </recommendedName>
</protein>